<gene>
    <name evidence="1" type="ORF">ACFQHW_01910</name>
</gene>
<accession>A0ABW1UMS1</accession>
<evidence type="ECO:0000313" key="1">
    <source>
        <dbReference type="EMBL" id="MFC6314326.1"/>
    </source>
</evidence>
<dbReference type="EMBL" id="JBHSSM010000005">
    <property type="protein sequence ID" value="MFC6314326.1"/>
    <property type="molecule type" value="Genomic_DNA"/>
</dbReference>
<name>A0ABW1UMS1_9LACO</name>
<protein>
    <submittedName>
        <fullName evidence="1">Uncharacterized protein</fullName>
    </submittedName>
</protein>
<sequence>MKDNMQLALLAQNIGDTIKGRQQRPARAETTFPIEFTHAYKSAQGCLIVLVTTDGHYQIKKFEHQYKDVTDPWREIAHAAFMECDEDFDAADELISAIATVVGAPAQD</sequence>
<reference evidence="2" key="1">
    <citation type="journal article" date="2019" name="Int. J. Syst. Evol. Microbiol.">
        <title>The Global Catalogue of Microorganisms (GCM) 10K type strain sequencing project: providing services to taxonomists for standard genome sequencing and annotation.</title>
        <authorList>
            <consortium name="The Broad Institute Genomics Platform"/>
            <consortium name="The Broad Institute Genome Sequencing Center for Infectious Disease"/>
            <person name="Wu L."/>
            <person name="Ma J."/>
        </authorList>
    </citation>
    <scope>NUCLEOTIDE SEQUENCE [LARGE SCALE GENOMIC DNA]</scope>
    <source>
        <strain evidence="2">CCM 8897</strain>
    </source>
</reference>
<comment type="caution">
    <text evidence="1">The sequence shown here is derived from an EMBL/GenBank/DDBJ whole genome shotgun (WGS) entry which is preliminary data.</text>
</comment>
<dbReference type="Proteomes" id="UP001596310">
    <property type="component" value="Unassembled WGS sequence"/>
</dbReference>
<proteinExistence type="predicted"/>
<keyword evidence="2" id="KW-1185">Reference proteome</keyword>
<organism evidence="1 2">
    <name type="scientific">Lapidilactobacillus achengensis</name>
    <dbReference type="NCBI Taxonomy" id="2486000"/>
    <lineage>
        <taxon>Bacteria</taxon>
        <taxon>Bacillati</taxon>
        <taxon>Bacillota</taxon>
        <taxon>Bacilli</taxon>
        <taxon>Lactobacillales</taxon>
        <taxon>Lactobacillaceae</taxon>
        <taxon>Lapidilactobacillus</taxon>
    </lineage>
</organism>
<evidence type="ECO:0000313" key="2">
    <source>
        <dbReference type="Proteomes" id="UP001596310"/>
    </source>
</evidence>
<dbReference type="RefSeq" id="WP_125596878.1">
    <property type="nucleotide sequence ID" value="NZ_JBHSSM010000005.1"/>
</dbReference>